<feature type="domain" description="NAD-dependent epimerase/dehydratase" evidence="3">
    <location>
        <begin position="3"/>
        <end position="210"/>
    </location>
</feature>
<dbReference type="InterPro" id="IPR036291">
    <property type="entry name" value="NAD(P)-bd_dom_sf"/>
</dbReference>
<dbReference type="SUPFAM" id="SSF51735">
    <property type="entry name" value="NAD(P)-binding Rossmann-fold domains"/>
    <property type="match status" value="1"/>
</dbReference>
<gene>
    <name evidence="4" type="ORF">J2W49_002439</name>
</gene>
<dbReference type="Proteomes" id="UP001265700">
    <property type="component" value="Unassembled WGS sequence"/>
</dbReference>
<evidence type="ECO:0000313" key="4">
    <source>
        <dbReference type="EMBL" id="MDR7150481.1"/>
    </source>
</evidence>
<dbReference type="PANTHER" id="PTHR43103:SF3">
    <property type="entry name" value="ADP-L-GLYCERO-D-MANNO-HEPTOSE-6-EPIMERASE"/>
    <property type="match status" value="1"/>
</dbReference>
<keyword evidence="1" id="KW-0521">NADP</keyword>
<comment type="caution">
    <text evidence="4">The sequence shown here is derived from an EMBL/GenBank/DDBJ whole genome shotgun (WGS) entry which is preliminary data.</text>
</comment>
<dbReference type="InterPro" id="IPR050005">
    <property type="entry name" value="DenD"/>
</dbReference>
<proteinExistence type="predicted"/>
<accession>A0ABU1WN94</accession>
<dbReference type="EMBL" id="JAVDWU010000004">
    <property type="protein sequence ID" value="MDR7150481.1"/>
    <property type="molecule type" value="Genomic_DNA"/>
</dbReference>
<reference evidence="4 5" key="1">
    <citation type="submission" date="2023-07" db="EMBL/GenBank/DDBJ databases">
        <title>Sorghum-associated microbial communities from plants grown in Nebraska, USA.</title>
        <authorList>
            <person name="Schachtman D."/>
        </authorList>
    </citation>
    <scope>NUCLEOTIDE SEQUENCE [LARGE SCALE GENOMIC DNA]</scope>
    <source>
        <strain evidence="4 5">4249</strain>
    </source>
</reference>
<dbReference type="InterPro" id="IPR001509">
    <property type="entry name" value="Epimerase_deHydtase"/>
</dbReference>
<evidence type="ECO:0000256" key="1">
    <source>
        <dbReference type="ARBA" id="ARBA00022857"/>
    </source>
</evidence>
<sequence>MNILITGGAGFLGDRLARTLLQQGTLRGQRIEQLMLADLVAPRDAALLADPRVRHRTGDLLAEIPALFTQQWDAVFHLASAVSGECEANFDLGLHANLDTTRRLLDACRAQTQSGYPLPLFFFSSSVAVFGSDAALPLPAVVKDDTLPTPQGSYGIHKFVCEQLVADYTRKGFIDGRAARLMTVSVRPGRPNGAASGFLSGLFREPLAGHPSACPVDLDTPVALSSPANTVAGIMTVAEASRDAFGGRTAINLPALTVSVREMLAALEALAGPDVMSLITHVPDAAIAHIVSAWPSRFESARAPRLGLSADASFTAVLQQYVHDQPDAVRHPQARARLGLPPLS</sequence>
<dbReference type="PANTHER" id="PTHR43103">
    <property type="entry name" value="NUCLEOSIDE-DIPHOSPHATE-SUGAR EPIMERASE"/>
    <property type="match status" value="1"/>
</dbReference>
<evidence type="ECO:0000256" key="2">
    <source>
        <dbReference type="ARBA" id="ARBA00023277"/>
    </source>
</evidence>
<keyword evidence="2" id="KW-0119">Carbohydrate metabolism</keyword>
<dbReference type="RefSeq" id="WP_310315992.1">
    <property type="nucleotide sequence ID" value="NZ_JAVDWU010000004.1"/>
</dbReference>
<keyword evidence="5" id="KW-1185">Reference proteome</keyword>
<dbReference type="Gene3D" id="3.90.25.10">
    <property type="entry name" value="UDP-galactose 4-epimerase, domain 1"/>
    <property type="match status" value="1"/>
</dbReference>
<organism evidence="4 5">
    <name type="scientific">Hydrogenophaga palleronii</name>
    <dbReference type="NCBI Taxonomy" id="65655"/>
    <lineage>
        <taxon>Bacteria</taxon>
        <taxon>Pseudomonadati</taxon>
        <taxon>Pseudomonadota</taxon>
        <taxon>Betaproteobacteria</taxon>
        <taxon>Burkholderiales</taxon>
        <taxon>Comamonadaceae</taxon>
        <taxon>Hydrogenophaga</taxon>
    </lineage>
</organism>
<evidence type="ECO:0000259" key="3">
    <source>
        <dbReference type="Pfam" id="PF01370"/>
    </source>
</evidence>
<evidence type="ECO:0000313" key="5">
    <source>
        <dbReference type="Proteomes" id="UP001265700"/>
    </source>
</evidence>
<protein>
    <submittedName>
        <fullName evidence="4">Nucleoside-diphosphate-sugar epimerase</fullName>
    </submittedName>
</protein>
<dbReference type="Pfam" id="PF01370">
    <property type="entry name" value="Epimerase"/>
    <property type="match status" value="1"/>
</dbReference>
<dbReference type="NCBIfam" id="NF043036">
    <property type="entry name" value="ErythonDh"/>
    <property type="match status" value="1"/>
</dbReference>
<dbReference type="Gene3D" id="3.40.50.720">
    <property type="entry name" value="NAD(P)-binding Rossmann-like Domain"/>
    <property type="match status" value="1"/>
</dbReference>
<name>A0ABU1WN94_9BURK</name>